<keyword evidence="3" id="KW-0732">Signal</keyword>
<dbReference type="PANTHER" id="PTHR32305:SF17">
    <property type="entry name" value="TRNA NUCLEASE WAPA"/>
    <property type="match status" value="1"/>
</dbReference>
<keyword evidence="1" id="KW-0677">Repeat</keyword>
<dbReference type="PANTHER" id="PTHR32305">
    <property type="match status" value="1"/>
</dbReference>
<feature type="compositionally biased region" description="Gly residues" evidence="2">
    <location>
        <begin position="2070"/>
        <end position="2084"/>
    </location>
</feature>
<dbReference type="PROSITE" id="PS50818">
    <property type="entry name" value="INTEIN_C_TER"/>
    <property type="match status" value="1"/>
</dbReference>
<evidence type="ECO:0000256" key="2">
    <source>
        <dbReference type="SAM" id="MobiDB-lite"/>
    </source>
</evidence>
<comment type="caution">
    <text evidence="5">The sequence shown here is derived from an EMBL/GenBank/DDBJ whole genome shotgun (WGS) entry which is preliminary data.</text>
</comment>
<dbReference type="InterPro" id="IPR030934">
    <property type="entry name" value="Intein_C"/>
</dbReference>
<feature type="compositionally biased region" description="Basic and acidic residues" evidence="2">
    <location>
        <begin position="2057"/>
        <end position="2067"/>
    </location>
</feature>
<dbReference type="Pfam" id="PF18431">
    <property type="entry name" value="RNAse_A_bac"/>
    <property type="match status" value="1"/>
</dbReference>
<dbReference type="Proteomes" id="UP001595829">
    <property type="component" value="Unassembled WGS sequence"/>
</dbReference>
<evidence type="ECO:0000256" key="1">
    <source>
        <dbReference type="ARBA" id="ARBA00022737"/>
    </source>
</evidence>
<protein>
    <submittedName>
        <fullName evidence="5">Polymorphic toxin-type HINT domain-containing protein</fullName>
    </submittedName>
</protein>
<proteinExistence type="predicted"/>
<feature type="region of interest" description="Disordered" evidence="2">
    <location>
        <begin position="2057"/>
        <end position="2089"/>
    </location>
</feature>
<dbReference type="InterPro" id="IPR006530">
    <property type="entry name" value="YD"/>
</dbReference>
<sequence length="2363" mass="256672">MPKRGGQTHAHRRIRTAIRWSLPALATSLLLTALPQTTPDAVAAGGKLPDLQKLVNVPGEPAKGGSTPTPAPKRTWTGSPSVAWPKPGSAEVKLAAKTGAPAPRVRAGSLPVRLAASAPAAAAGASGAKGRTAEPSVSAQVEVADRAVADRAGVDGVLLKVRRTDGAPASAPVSVELDYKGFRNAYGGGWASRLRFVAMPACSLTTPQRAECQTRTPVATTNDQAKGTLTATVQAPPAATAARTSSARTAAGARAGATVLAATAAPNGPSGDYRATSLSPSGSWQAGGSSGDFTWSYPMEIPSSLGGPGPTLGLSYSSASVDGRSSASSQQSSWVGDGWDTGANFIERQYVPCSNDRKDGSGYNNPKHPTGDLCQGPPVVTLSLNGSSTQLVLDDKSKKWIPAGDDGSKVELLKGAANGDKEKEYWRVTNEEGVQYYFGMDRLPGWASGKAETNSAWSVPVYGNHPNEPCHQASYANSVCDQVYRWNLDYVVDLRGNAMTYWYGKERNHYGSNVTREGKSTNRAYDRGGWLKRISYGLRSDDLFAAAPAQVVFDVDERCVKTTTFDCAESKLTSEAKWEVTRNWPDVPADQLCAEGKDCKDRYAPTFFTRKRLVAVNTEILKDGKHQPVDTWTLTQDFKSTGDGGVAGDYPLWLNQIQHTGKNGKAVSLPPVIFQGKQLPNRVDNDKDGNPPFLRWRVETIQTETGARIAVEYAKTECSTETTPHKLPSAAHSNTMRCYPVINEVPDPTDETGLKKKYFTDWFHKHRVDEVREEDKNGTSPTKVTTFQYIGDPAWAYDDDSELLSEKARTWSQWRGYEKVRTFVGKAPDKRSQVETVYFRGMDGDKLPTGKREAKIKDSEGGTVDDHRLYAGQIRESLYYDGEGGALQSATLYTPWVRGPTATRKRTEGAEPLQAWMAGTAKASSRTILSGNRGQRRTEIEHAYDSRGRISHTTDRGDLAKTDDDTCTRYEYVNDDDKHVYTPQKRVETLTKACDASSVARPADVASDKVMSYDAAYNVTKVESLSDYKDGKPVYRLDASSTFDKHGRMTSSTDIYNNTTKTAYVPAAGSLPVKTVVTNPIGHTETTELDPARGLALAKEDTNKRRQVLEYDALGRLVKTWSPDRDPATQTPDAEFSYTVGPDAPVVVTTKKLLERGDYRVSYDIYDGALRLRQTQQPALDGGRVITDTFYDSRGLIWKENGAHFNDKDASPGLWTSDDNKVPASTRMEYDGQGRPVATIARKFGEETWRTTTTYGGDWVAVDPPKGETPTMSVVDAQGRKLELRQFKGDGPSGAYDKTTYTYERRGMLESVTDQAGNVWSYKYDLRGRMYESKDPDKGITKTTFDKGDRVLTTTDGRDPAKTIAYDYDKIGRITGTYEGSLKGRKLTEQTYDTLPGALGMPVSATRFVNGNAYTQAITGYDQEYRATGTKLVIPPSEGKLAGEYVFSTTYTKTTGMPQTLTQPAVAGLPQERMSLGYNGLDQVNTMAVAGKTFVAKTEYTPLGDVLRTRVGPAGKQLITSREFDEQTRRPLRTVHDQEVGETSTARISDVRTAYDQSGNILKITDAQGANPTAATTDTQCFAYDYLRRMTDAWTSAKADDCGAPAGPGAKPQVGGPNPYWTSYTFDAAGNRKTEVKHDVTGDTSKDVTRDYEYAEGGTTTSKLMKVRTKGPEGEREDSFGYDKVGNTTRRTVMGTTQDLQWDLEGRLEKVTEGTGDKAKSTEYVYDAGGNRLIRRDPNGTTLYLPGTEVQLDKAGDIKKGTRYYQHPAGPVMVRTAEAGKVTTSYLLSDHNGTATTAVDATTGAVSRRMFTPFGEARGEKPSMWPSEKGFVGGTMDESTGLTHLGAREYDPALGRFISVDPKMDVAESQTMNPYAYANNSPITFSDPSGEFWGFFMKLYKQAKAAYKKYLSLSGGVPPAPSKPTPSVSKKDVERARWLKKQSKMDMVMHVAKEAVKEASGYNDVVDCLNGNVGTCAMIALEAAVPFAGKAKRLLKALDKAWSAYRKWEDEVRWATGIVKRADADAQAMAKYTEDMADWKKQADAAKAAKKAKADEVEAKAAEKADSDGDGGGGDGSHGDGGAGESCRVNSFTPETKVLMADGTTKPIKDVKPGDKVVAKDPKTGETAVKEVTAQIIGKGAKNLVEITIDTDGDKGDKTAKATATDGHPFWVPELGEWIKATDLKSGDSLETGAGTRVRITAVKRWTQQAAVYNLTVADIHTYYVAAGAAPVLVHNCGDLDKDDGIQGAHPKSHLDISDNDLIDRAKNDPKTNVASMLHSSQAQARINDVVNHHRTAINKWAAKATSGDRKEFSLGFSSPIGRVANNSGAVRDAQKLTLVLMRVEKGYQGHKGAWVLFTIKAS</sequence>
<gene>
    <name evidence="5" type="ORF">ACFPM3_25830</name>
</gene>
<dbReference type="InterPro" id="IPR050708">
    <property type="entry name" value="T6SS_VgrG/RHS"/>
</dbReference>
<dbReference type="InterPro" id="IPR003587">
    <property type="entry name" value="Hint_dom_N"/>
</dbReference>
<reference evidence="6" key="1">
    <citation type="journal article" date="2019" name="Int. J. Syst. Evol. Microbiol.">
        <title>The Global Catalogue of Microorganisms (GCM) 10K type strain sequencing project: providing services to taxonomists for standard genome sequencing and annotation.</title>
        <authorList>
            <consortium name="The Broad Institute Genomics Platform"/>
            <consortium name="The Broad Institute Genome Sequencing Center for Infectious Disease"/>
            <person name="Wu L."/>
            <person name="Ma J."/>
        </authorList>
    </citation>
    <scope>NUCLEOTIDE SEQUENCE [LARGE SCALE GENOMIC DNA]</scope>
    <source>
        <strain evidence="6">CGMCC 4.1648</strain>
    </source>
</reference>
<keyword evidence="6" id="KW-1185">Reference proteome</keyword>
<feature type="signal peptide" evidence="3">
    <location>
        <begin position="1"/>
        <end position="26"/>
    </location>
</feature>
<dbReference type="Gene3D" id="2.180.10.10">
    <property type="entry name" value="RHS repeat-associated core"/>
    <property type="match status" value="2"/>
</dbReference>
<organism evidence="5 6">
    <name type="scientific">Streptomyces coeruleoprunus</name>
    <dbReference type="NCBI Taxonomy" id="285563"/>
    <lineage>
        <taxon>Bacteria</taxon>
        <taxon>Bacillati</taxon>
        <taxon>Actinomycetota</taxon>
        <taxon>Actinomycetes</taxon>
        <taxon>Kitasatosporales</taxon>
        <taxon>Streptomycetaceae</taxon>
        <taxon>Streptomyces</taxon>
    </lineage>
</organism>
<feature type="region of interest" description="Disordered" evidence="2">
    <location>
        <begin position="263"/>
        <end position="287"/>
    </location>
</feature>
<evidence type="ECO:0000256" key="3">
    <source>
        <dbReference type="SAM" id="SignalP"/>
    </source>
</evidence>
<feature type="region of interest" description="Disordered" evidence="2">
    <location>
        <begin position="57"/>
        <end position="85"/>
    </location>
</feature>
<feature type="domain" description="Hint" evidence="4">
    <location>
        <begin position="2089"/>
        <end position="2194"/>
    </location>
</feature>
<dbReference type="SMART" id="SM00306">
    <property type="entry name" value="HintN"/>
    <property type="match status" value="1"/>
</dbReference>
<dbReference type="NCBIfam" id="TIGR01643">
    <property type="entry name" value="YD_repeat_2x"/>
    <property type="match status" value="1"/>
</dbReference>
<evidence type="ECO:0000259" key="4">
    <source>
        <dbReference type="SMART" id="SM00306"/>
    </source>
</evidence>
<dbReference type="Pfam" id="PF07591">
    <property type="entry name" value="PT-HINT"/>
    <property type="match status" value="1"/>
</dbReference>
<name>A0ABV9XMK8_9ACTN</name>
<dbReference type="NCBIfam" id="TIGR01443">
    <property type="entry name" value="intein_Cterm"/>
    <property type="match status" value="1"/>
</dbReference>
<evidence type="ECO:0000313" key="5">
    <source>
        <dbReference type="EMBL" id="MFC5025550.1"/>
    </source>
</evidence>
<dbReference type="InterPro" id="IPR041436">
    <property type="entry name" value="RNAse_A_bac"/>
</dbReference>
<accession>A0ABV9XMK8</accession>
<dbReference type="InterPro" id="IPR056823">
    <property type="entry name" value="TEN-like_YD-shell"/>
</dbReference>
<dbReference type="Pfam" id="PF25023">
    <property type="entry name" value="TEN_YD-shell"/>
    <property type="match status" value="2"/>
</dbReference>
<feature type="compositionally biased region" description="Polar residues" evidence="2">
    <location>
        <begin position="276"/>
        <end position="287"/>
    </location>
</feature>
<dbReference type="InterPro" id="IPR036844">
    <property type="entry name" value="Hint_dom_sf"/>
</dbReference>
<dbReference type="EMBL" id="JBHSJD010000022">
    <property type="protein sequence ID" value="MFC5025550.1"/>
    <property type="molecule type" value="Genomic_DNA"/>
</dbReference>
<dbReference type="InterPro" id="IPR022385">
    <property type="entry name" value="Rhs_assc_core"/>
</dbReference>
<dbReference type="NCBIfam" id="TIGR03696">
    <property type="entry name" value="Rhs_assc_core"/>
    <property type="match status" value="1"/>
</dbReference>
<dbReference type="RefSeq" id="WP_345690070.1">
    <property type="nucleotide sequence ID" value="NZ_BAABIT010000001.1"/>
</dbReference>
<feature type="chain" id="PRO_5046163783" evidence="3">
    <location>
        <begin position="27"/>
        <end position="2363"/>
    </location>
</feature>
<dbReference type="CDD" id="cd00081">
    <property type="entry name" value="Hint"/>
    <property type="match status" value="1"/>
</dbReference>
<evidence type="ECO:0000313" key="6">
    <source>
        <dbReference type="Proteomes" id="UP001595829"/>
    </source>
</evidence>
<dbReference type="Gene3D" id="2.170.16.10">
    <property type="entry name" value="Hedgehog/Intein (Hint) domain"/>
    <property type="match status" value="1"/>
</dbReference>
<dbReference type="SUPFAM" id="SSF51294">
    <property type="entry name" value="Hedgehog/intein (Hint) domain"/>
    <property type="match status" value="1"/>
</dbReference>